<evidence type="ECO:0008006" key="5">
    <source>
        <dbReference type="Google" id="ProtNLM"/>
    </source>
</evidence>
<accession>A0A0E0ANK0</accession>
<sequence length="836" mass="90230">MAIDTTADHGGGGAGDVDIPMQILVQSPPLPPPTATATARHRRTHTGDSTASSYEPQRRPVEHQVSSMHAATASDDGGGVDDVVPERKVTAFALHVAVLEKAASHVGAVCFVWATVVILGGFAADLDARDFWLVTAILLVEGTRVFSRSNELDLQEQPMHLPDSAGAGDDDDDDDPPPPPHKAAAASPAIHLLPLGGWLVEARNVSYVLYWLQLLSASACVALSLLRLSTLRFAGDNGGGGGGGGNKNAYYALMLFYVLALSEAVIFLVERAYWEWVLSYRRLVEAVSGECDLGDAGVVPIKRFFYRAFSRSVEGGILDATRMDLVSFAVELLSSDSGDEQLIGAHILRGSIANRDSARRAVRKIGTSAATVERLVEMVSWKSPSKRRVRSLAAEVVLRLAGKRRNLIRVATIPGAIESISTLLETPATGGDHAGDDLAMNEMGLHIMKKLAREHGNAAKISSTRGVLSRIIHFTRTSRAALQIGAGGEGSLPAKTVLRSLQVVKNLSSTPGHTGEAIRREISDNVFVLGNIRKVLQHGGERHGKMQLTAIGVLADLAIDGDAKEKIGCTGDMITHLLDMFAGSPESAPAVAYAAQAAAHIRLQAGEVVALLALESAANCDRILREAAVVERLVMTLHHPGLQITSSRILLNLCRYSRSDHFLQLGSLTAAVPIVFKAINYLMNDLCYLISQVFKAIMVEKSSLLEVSIGLAIQITRLATPEFHKEIFGKAGVPDTDIARRLVEILKEHRTPRVKVPRMRRFVIELAITMMRGHAELVPFFRSMELEKELRSVVRSTSELESFNMFSGSIGLSRHSSTLASLVDDAMEIMKTLQDS</sequence>
<reference evidence="3" key="2">
    <citation type="submission" date="2018-05" db="EMBL/GenBank/DDBJ databases">
        <title>OgluRS3 (Oryza glumaepatula Reference Sequence Version 3).</title>
        <authorList>
            <person name="Zhang J."/>
            <person name="Kudrna D."/>
            <person name="Lee S."/>
            <person name="Talag J."/>
            <person name="Welchert J."/>
            <person name="Wing R.A."/>
        </authorList>
    </citation>
    <scope>NUCLEOTIDE SEQUENCE [LARGE SCALE GENOMIC DNA]</scope>
</reference>
<dbReference type="InterPro" id="IPR011989">
    <property type="entry name" value="ARM-like"/>
</dbReference>
<dbReference type="eggNOG" id="ENOG502QRQI">
    <property type="taxonomic scope" value="Eukaryota"/>
</dbReference>
<feature type="region of interest" description="Disordered" evidence="1">
    <location>
        <begin position="24"/>
        <end position="82"/>
    </location>
</feature>
<keyword evidence="2" id="KW-0812">Transmembrane</keyword>
<dbReference type="Gene3D" id="1.25.10.10">
    <property type="entry name" value="Leucine-rich Repeat Variant"/>
    <property type="match status" value="1"/>
</dbReference>
<dbReference type="Gramene" id="OGLUM07G24530.1">
    <property type="protein sequence ID" value="OGLUM07G24530.1"/>
    <property type="gene ID" value="OGLUM07G24530"/>
</dbReference>
<proteinExistence type="predicted"/>
<dbReference type="EnsemblPlants" id="OGLUM07G24530.1">
    <property type="protein sequence ID" value="OGLUM07G24530.1"/>
    <property type="gene ID" value="OGLUM07G24530"/>
</dbReference>
<keyword evidence="2" id="KW-0472">Membrane</keyword>
<dbReference type="Proteomes" id="UP000026961">
    <property type="component" value="Chromosome 7"/>
</dbReference>
<dbReference type="SUPFAM" id="SSF48371">
    <property type="entry name" value="ARM repeat"/>
    <property type="match status" value="1"/>
</dbReference>
<feature type="transmembrane region" description="Helical" evidence="2">
    <location>
        <begin position="249"/>
        <end position="269"/>
    </location>
</feature>
<dbReference type="InterPro" id="IPR016024">
    <property type="entry name" value="ARM-type_fold"/>
</dbReference>
<reference evidence="3" key="1">
    <citation type="submission" date="2015-04" db="UniProtKB">
        <authorList>
            <consortium name="EnsemblPlants"/>
        </authorList>
    </citation>
    <scope>IDENTIFICATION</scope>
</reference>
<dbReference type="PANTHER" id="PTHR33115:SF50">
    <property type="entry name" value="ARM REPEAT SUPERFAMILY PROTEIN"/>
    <property type="match status" value="1"/>
</dbReference>
<evidence type="ECO:0000256" key="2">
    <source>
        <dbReference type="SAM" id="Phobius"/>
    </source>
</evidence>
<dbReference type="HOGENOM" id="CLU_006857_2_1_1"/>
<evidence type="ECO:0000256" key="1">
    <source>
        <dbReference type="SAM" id="MobiDB-lite"/>
    </source>
</evidence>
<evidence type="ECO:0000313" key="3">
    <source>
        <dbReference type="EnsemblPlants" id="OGLUM07G24530.1"/>
    </source>
</evidence>
<feature type="transmembrane region" description="Helical" evidence="2">
    <location>
        <begin position="102"/>
        <end position="124"/>
    </location>
</feature>
<dbReference type="PANTHER" id="PTHR33115">
    <property type="entry name" value="ARM REPEAT SUPERFAMILY PROTEIN"/>
    <property type="match status" value="1"/>
</dbReference>
<keyword evidence="2" id="KW-1133">Transmembrane helix</keyword>
<keyword evidence="4" id="KW-1185">Reference proteome</keyword>
<feature type="region of interest" description="Disordered" evidence="1">
    <location>
        <begin position="157"/>
        <end position="185"/>
    </location>
</feature>
<evidence type="ECO:0000313" key="4">
    <source>
        <dbReference type="Proteomes" id="UP000026961"/>
    </source>
</evidence>
<dbReference type="AlphaFoldDB" id="A0A0E0ANK0"/>
<feature type="transmembrane region" description="Helical" evidence="2">
    <location>
        <begin position="208"/>
        <end position="228"/>
    </location>
</feature>
<organism evidence="3">
    <name type="scientific">Oryza glumipatula</name>
    <dbReference type="NCBI Taxonomy" id="40148"/>
    <lineage>
        <taxon>Eukaryota</taxon>
        <taxon>Viridiplantae</taxon>
        <taxon>Streptophyta</taxon>
        <taxon>Embryophyta</taxon>
        <taxon>Tracheophyta</taxon>
        <taxon>Spermatophyta</taxon>
        <taxon>Magnoliopsida</taxon>
        <taxon>Liliopsida</taxon>
        <taxon>Poales</taxon>
        <taxon>Poaceae</taxon>
        <taxon>BOP clade</taxon>
        <taxon>Oryzoideae</taxon>
        <taxon>Oryzeae</taxon>
        <taxon>Oryzinae</taxon>
        <taxon>Oryza</taxon>
    </lineage>
</organism>
<name>A0A0E0ANK0_9ORYZ</name>
<protein>
    <recommendedName>
        <fullName evidence="5">DUF4220 domain-containing protein</fullName>
    </recommendedName>
</protein>
<dbReference type="STRING" id="40148.A0A0E0ANK0"/>